<evidence type="ECO:0000313" key="2">
    <source>
        <dbReference type="Proteomes" id="UP000886721"/>
    </source>
</evidence>
<reference evidence="1" key="1">
    <citation type="journal article" date="2021" name="PeerJ">
        <title>Extensive microbial diversity within the chicken gut microbiome revealed by metagenomics and culture.</title>
        <authorList>
            <person name="Gilroy R."/>
            <person name="Ravi A."/>
            <person name="Getino M."/>
            <person name="Pursley I."/>
            <person name="Horton D.L."/>
            <person name="Alikhan N.F."/>
            <person name="Baker D."/>
            <person name="Gharbi K."/>
            <person name="Hall N."/>
            <person name="Watson M."/>
            <person name="Adriaenssens E.M."/>
            <person name="Foster-Nyarko E."/>
            <person name="Jarju S."/>
            <person name="Secka A."/>
            <person name="Antonio M."/>
            <person name="Oren A."/>
            <person name="Chaudhuri R.R."/>
            <person name="La Ragione R."/>
            <person name="Hildebrand F."/>
            <person name="Pallen M.J."/>
        </authorList>
    </citation>
    <scope>NUCLEOTIDE SEQUENCE</scope>
    <source>
        <strain evidence="1">CHK191-13928</strain>
    </source>
</reference>
<evidence type="ECO:0000313" key="1">
    <source>
        <dbReference type="EMBL" id="HIX68821.1"/>
    </source>
</evidence>
<comment type="caution">
    <text evidence="1">The sequence shown here is derived from an EMBL/GenBank/DDBJ whole genome shotgun (WGS) entry which is preliminary data.</text>
</comment>
<protein>
    <recommendedName>
        <fullName evidence="3">Sporulation initiation factor Spo0A C-terminal domain-containing protein</fullName>
    </recommendedName>
</protein>
<gene>
    <name evidence="1" type="ORF">H9735_11965</name>
</gene>
<reference evidence="1" key="2">
    <citation type="submission" date="2021-04" db="EMBL/GenBank/DDBJ databases">
        <authorList>
            <person name="Gilroy R."/>
        </authorList>
    </citation>
    <scope>NUCLEOTIDE SEQUENCE</scope>
    <source>
        <strain evidence="1">CHK191-13928</strain>
    </source>
</reference>
<accession>A0A9D1WXV6</accession>
<dbReference type="AlphaFoldDB" id="A0A9D1WXV6"/>
<dbReference type="Proteomes" id="UP000886721">
    <property type="component" value="Unassembled WGS sequence"/>
</dbReference>
<evidence type="ECO:0008006" key="3">
    <source>
        <dbReference type="Google" id="ProtNLM"/>
    </source>
</evidence>
<organism evidence="1 2">
    <name type="scientific">Candidatus Anaerostipes excrementavium</name>
    <dbReference type="NCBI Taxonomy" id="2838463"/>
    <lineage>
        <taxon>Bacteria</taxon>
        <taxon>Bacillati</taxon>
        <taxon>Bacillota</taxon>
        <taxon>Clostridia</taxon>
        <taxon>Lachnospirales</taxon>
        <taxon>Lachnospiraceae</taxon>
        <taxon>Anaerostipes</taxon>
    </lineage>
</organism>
<proteinExistence type="predicted"/>
<name>A0A9D1WXV6_9FIRM</name>
<sequence length="74" mass="8450">MMKFRKRDSRKMLKEVARLRGLSVSEVRGQIQDAILEAKNSNDLVQQAEFQRLFGDSTPTPDEFICTVSGSLKF</sequence>
<dbReference type="EMBL" id="DXEM01000035">
    <property type="protein sequence ID" value="HIX68821.1"/>
    <property type="molecule type" value="Genomic_DNA"/>
</dbReference>